<name>A0ABQ0LJX2_MYCCL</name>
<evidence type="ECO:0000313" key="3">
    <source>
        <dbReference type="Proteomes" id="UP000815677"/>
    </source>
</evidence>
<reference evidence="2" key="1">
    <citation type="submission" date="2014-09" db="EMBL/GenBank/DDBJ databases">
        <title>Genome sequence of the luminous mushroom Mycena chlorophos for searching fungal bioluminescence genes.</title>
        <authorList>
            <person name="Tanaka Y."/>
            <person name="Kasuga D."/>
            <person name="Oba Y."/>
            <person name="Hase S."/>
            <person name="Sato K."/>
            <person name="Oba Y."/>
            <person name="Sakakibara Y."/>
        </authorList>
    </citation>
    <scope>NUCLEOTIDE SEQUENCE</scope>
</reference>
<sequence length="541" mass="60235">METHPLPAQLIRLVGVPDLNVVREHLRNHSTPPGISNPFASVADLQTFRQGLDMYLSLFSPIRRLPEDVLYQIFQYHAQSAPGGRDNFRDRASHAPVRALAQVCAFWRAVVINSPSLWTQIDVRAIEEVASRSGADAASKVVSLGLENSRGGPLDVRLQRCSRSSLEILPMYLQRAKHLHLTTLQHPEEVKYLSTICANNVPQLRDLRITGTSLAVGVLSGAHLRAVDWTTSAVNLRCLSVSGSLISQIPPQVLGRLASLECTVYVPELDESVSILQSIQAGVHYSLVFYPTFFPNDYNDTTVQIKPTTSSITRLTLAAGGLNHRPHGNEQTTQVFSKIMRALMLSTLQGLSFEGAPANDGQAPMMLPWPHAAFLDLAFRSQFSSHLLSLDLVGVDISAVQLDVCLHHLRSLQSLAIADPDQKSDNDTETKALVSTSLLNRLAETQPTIENPIVAAPSLTELRMYSKLEFTDWSLAMFLRARAMMVGRKKPFTCHIYVRGKWTEVTDVRRKMVWQQTVDLRQEGRLKMSFSSESRIWWSVS</sequence>
<evidence type="ECO:0000259" key="1">
    <source>
        <dbReference type="Pfam" id="PF12937"/>
    </source>
</evidence>
<dbReference type="Pfam" id="PF12937">
    <property type="entry name" value="F-box-like"/>
    <property type="match status" value="1"/>
</dbReference>
<keyword evidence="3" id="KW-1185">Reference proteome</keyword>
<dbReference type="Gene3D" id="1.20.1280.50">
    <property type="match status" value="1"/>
</dbReference>
<proteinExistence type="predicted"/>
<feature type="domain" description="F-box" evidence="1">
    <location>
        <begin position="62"/>
        <end position="123"/>
    </location>
</feature>
<dbReference type="EMBL" id="DF847199">
    <property type="protein sequence ID" value="GAT51383.1"/>
    <property type="molecule type" value="Genomic_DNA"/>
</dbReference>
<accession>A0ABQ0LJX2</accession>
<dbReference type="SUPFAM" id="SSF52058">
    <property type="entry name" value="L domain-like"/>
    <property type="match status" value="1"/>
</dbReference>
<organism evidence="2 3">
    <name type="scientific">Mycena chlorophos</name>
    <name type="common">Agaric fungus</name>
    <name type="synonym">Agaricus chlorophos</name>
    <dbReference type="NCBI Taxonomy" id="658473"/>
    <lineage>
        <taxon>Eukaryota</taxon>
        <taxon>Fungi</taxon>
        <taxon>Dikarya</taxon>
        <taxon>Basidiomycota</taxon>
        <taxon>Agaricomycotina</taxon>
        <taxon>Agaricomycetes</taxon>
        <taxon>Agaricomycetidae</taxon>
        <taxon>Agaricales</taxon>
        <taxon>Marasmiineae</taxon>
        <taxon>Mycenaceae</taxon>
        <taxon>Mycena</taxon>
    </lineage>
</organism>
<dbReference type="InterPro" id="IPR001810">
    <property type="entry name" value="F-box_dom"/>
</dbReference>
<evidence type="ECO:0000313" key="2">
    <source>
        <dbReference type="EMBL" id="GAT51383.1"/>
    </source>
</evidence>
<dbReference type="Proteomes" id="UP000815677">
    <property type="component" value="Unassembled WGS sequence"/>
</dbReference>
<dbReference type="InterPro" id="IPR036047">
    <property type="entry name" value="F-box-like_dom_sf"/>
</dbReference>
<dbReference type="SUPFAM" id="SSF81383">
    <property type="entry name" value="F-box domain"/>
    <property type="match status" value="1"/>
</dbReference>
<gene>
    <name evidence="2" type="ORF">MCHLO_08529</name>
</gene>
<protein>
    <recommendedName>
        <fullName evidence="1">F-box domain-containing protein</fullName>
    </recommendedName>
</protein>